<dbReference type="HAMAP" id="MF_01007">
    <property type="entry name" value="16SrRNA_methyltr_H"/>
    <property type="match status" value="1"/>
</dbReference>
<protein>
    <recommendedName>
        <fullName evidence="6">Ribosomal RNA small subunit methyltransferase H</fullName>
        <ecNumber evidence="6">2.1.1.199</ecNumber>
    </recommendedName>
    <alternativeName>
        <fullName evidence="6">16S rRNA m(4)C1402 methyltransferase</fullName>
    </alternativeName>
    <alternativeName>
        <fullName evidence="6">rRNA (cytosine-N(4)-)-methyltransferase RsmH</fullName>
    </alternativeName>
</protein>
<dbReference type="Proteomes" id="UP000054172">
    <property type="component" value="Unassembled WGS sequence"/>
</dbReference>
<dbReference type="GO" id="GO:0071424">
    <property type="term" value="F:rRNA (cytosine-N4-)-methyltransferase activity"/>
    <property type="evidence" value="ECO:0007669"/>
    <property type="project" value="UniProtKB-UniRule"/>
</dbReference>
<evidence type="ECO:0000313" key="8">
    <source>
        <dbReference type="Proteomes" id="UP000054172"/>
    </source>
</evidence>
<comment type="catalytic activity">
    <reaction evidence="6">
        <text>cytidine(1402) in 16S rRNA + S-adenosyl-L-methionine = N(4)-methylcytidine(1402) in 16S rRNA + S-adenosyl-L-homocysteine + H(+)</text>
        <dbReference type="Rhea" id="RHEA:42928"/>
        <dbReference type="Rhea" id="RHEA-COMP:10286"/>
        <dbReference type="Rhea" id="RHEA-COMP:10287"/>
        <dbReference type="ChEBI" id="CHEBI:15378"/>
        <dbReference type="ChEBI" id="CHEBI:57856"/>
        <dbReference type="ChEBI" id="CHEBI:59789"/>
        <dbReference type="ChEBI" id="CHEBI:74506"/>
        <dbReference type="ChEBI" id="CHEBI:82748"/>
        <dbReference type="EC" id="2.1.1.199"/>
    </reaction>
</comment>
<organism evidence="7 8">
    <name type="scientific">Candidatus [Bacteroides] periocalifornicus</name>
    <dbReference type="NCBI Taxonomy" id="1702214"/>
    <lineage>
        <taxon>Bacteria</taxon>
        <taxon>Pseudomonadati</taxon>
        <taxon>Bacteroidota</taxon>
    </lineage>
</organism>
<evidence type="ECO:0000256" key="6">
    <source>
        <dbReference type="HAMAP-Rule" id="MF_01007"/>
    </source>
</evidence>
<dbReference type="GO" id="GO:0005737">
    <property type="term" value="C:cytoplasm"/>
    <property type="evidence" value="ECO:0007669"/>
    <property type="project" value="UniProtKB-SubCell"/>
</dbReference>
<comment type="caution">
    <text evidence="7">The sequence shown here is derived from an EMBL/GenBank/DDBJ whole genome shotgun (WGS) entry which is preliminary data.</text>
</comment>
<evidence type="ECO:0000256" key="4">
    <source>
        <dbReference type="ARBA" id="ARBA00022679"/>
    </source>
</evidence>
<evidence type="ECO:0000256" key="5">
    <source>
        <dbReference type="ARBA" id="ARBA00022691"/>
    </source>
</evidence>
<dbReference type="PIRSF" id="PIRSF004486">
    <property type="entry name" value="MraW"/>
    <property type="match status" value="1"/>
</dbReference>
<dbReference type="InterPro" id="IPR002903">
    <property type="entry name" value="RsmH"/>
</dbReference>
<comment type="similarity">
    <text evidence="1 6">Belongs to the methyltransferase superfamily. RsmH family.</text>
</comment>
<gene>
    <name evidence="6" type="primary">rsmH</name>
    <name evidence="7" type="ORF">AL399_01275</name>
</gene>
<reference evidence="7" key="1">
    <citation type="submission" date="2015-08" db="EMBL/GenBank/DDBJ databases">
        <title>Candidatus Bacteriodes Periocalifornicus.</title>
        <authorList>
            <person name="McLean J.S."/>
            <person name="Kelley S."/>
        </authorList>
    </citation>
    <scope>NUCLEOTIDE SEQUENCE [LARGE SCALE GENOMIC DNA]</scope>
    <source>
        <strain evidence="7">12B</strain>
    </source>
</reference>
<dbReference type="Pfam" id="PF01795">
    <property type="entry name" value="Methyltransf_5"/>
    <property type="match status" value="1"/>
</dbReference>
<accession>A0A0Q4BA79</accession>
<dbReference type="PANTHER" id="PTHR11265">
    <property type="entry name" value="S-ADENOSYL-METHYLTRANSFERASE MRAW"/>
    <property type="match status" value="1"/>
</dbReference>
<sequence length="303" mass="33582">MEGYHVPVLLAESIEALNIVANGCYADLTLGGGGHARAILEALGPEGRLYCLDRDADALANAPVDARITAIHADYRNLGRWMEYYGVQKLDGVLADLGVSSHHFDEPRRGFTFRDDGPLDMRMNQLGGVTAAEVVQGYPEAKLAGVLRQWGEVERAERVAQAIVQARAKAALATTHQLRDVVLEVYPGTREPHKVLARVFQALRIEVNGELASLEMLLKQLPSLVRQGGRVVVLTYHSLEDRMVKRYLRGDAQRDSKVLEMRDLMGGEAGPFRLLGKAYTPSGDELYRNPRARSAKMRIAERR</sequence>
<dbReference type="STRING" id="1702214.AL399_01275"/>
<keyword evidence="5 6" id="KW-0949">S-adenosyl-L-methionine</keyword>
<keyword evidence="4 6" id="KW-0808">Transferase</keyword>
<keyword evidence="8" id="KW-1185">Reference proteome</keyword>
<dbReference type="AlphaFoldDB" id="A0A0Q4BA79"/>
<dbReference type="EC" id="2.1.1.199" evidence="6"/>
<dbReference type="PATRIC" id="fig|1702214.3.peg.1731"/>
<dbReference type="Gene3D" id="1.10.150.170">
    <property type="entry name" value="Putative methyltransferase TM0872, insert domain"/>
    <property type="match status" value="1"/>
</dbReference>
<dbReference type="EMBL" id="LIIK01000003">
    <property type="protein sequence ID" value="KQM09546.1"/>
    <property type="molecule type" value="Genomic_DNA"/>
</dbReference>
<evidence type="ECO:0000313" key="7">
    <source>
        <dbReference type="EMBL" id="KQM09546.1"/>
    </source>
</evidence>
<feature type="binding site" evidence="6">
    <location>
        <position position="53"/>
    </location>
    <ligand>
        <name>S-adenosyl-L-methionine</name>
        <dbReference type="ChEBI" id="CHEBI:59789"/>
    </ligand>
</feature>
<dbReference type="SUPFAM" id="SSF53335">
    <property type="entry name" value="S-adenosyl-L-methionine-dependent methyltransferases"/>
    <property type="match status" value="1"/>
</dbReference>
<feature type="binding site" evidence="6">
    <location>
        <position position="103"/>
    </location>
    <ligand>
        <name>S-adenosyl-L-methionine</name>
        <dbReference type="ChEBI" id="CHEBI:59789"/>
    </ligand>
</feature>
<feature type="binding site" evidence="6">
    <location>
        <position position="96"/>
    </location>
    <ligand>
        <name>S-adenosyl-L-methionine</name>
        <dbReference type="ChEBI" id="CHEBI:59789"/>
    </ligand>
</feature>
<evidence type="ECO:0000256" key="3">
    <source>
        <dbReference type="ARBA" id="ARBA00022603"/>
    </source>
</evidence>
<proteinExistence type="inferred from homology"/>
<keyword evidence="6" id="KW-0963">Cytoplasm</keyword>
<dbReference type="SUPFAM" id="SSF81799">
    <property type="entry name" value="Putative methyltransferase TM0872, insert domain"/>
    <property type="match status" value="1"/>
</dbReference>
<dbReference type="InterPro" id="IPR023397">
    <property type="entry name" value="SAM-dep_MeTrfase_MraW_recog"/>
</dbReference>
<feature type="binding site" evidence="6">
    <location>
        <begin position="33"/>
        <end position="35"/>
    </location>
    <ligand>
        <name>S-adenosyl-L-methionine</name>
        <dbReference type="ChEBI" id="CHEBI:59789"/>
    </ligand>
</feature>
<dbReference type="InterPro" id="IPR029063">
    <property type="entry name" value="SAM-dependent_MTases_sf"/>
</dbReference>
<keyword evidence="3 6" id="KW-0489">Methyltransferase</keyword>
<feature type="binding site" evidence="6">
    <location>
        <position position="75"/>
    </location>
    <ligand>
        <name>S-adenosyl-L-methionine</name>
        <dbReference type="ChEBI" id="CHEBI:59789"/>
    </ligand>
</feature>
<comment type="function">
    <text evidence="6">Specifically methylates the N4 position of cytidine in position 1402 (C1402) of 16S rRNA.</text>
</comment>
<dbReference type="NCBIfam" id="TIGR00006">
    <property type="entry name" value="16S rRNA (cytosine(1402)-N(4))-methyltransferase RsmH"/>
    <property type="match status" value="1"/>
</dbReference>
<comment type="subcellular location">
    <subcellularLocation>
        <location evidence="6">Cytoplasm</location>
    </subcellularLocation>
</comment>
<evidence type="ECO:0000256" key="2">
    <source>
        <dbReference type="ARBA" id="ARBA00022552"/>
    </source>
</evidence>
<dbReference type="GO" id="GO:0070475">
    <property type="term" value="P:rRNA base methylation"/>
    <property type="evidence" value="ECO:0007669"/>
    <property type="project" value="UniProtKB-UniRule"/>
</dbReference>
<keyword evidence="2 6" id="KW-0698">rRNA processing</keyword>
<dbReference type="PANTHER" id="PTHR11265:SF0">
    <property type="entry name" value="12S RRNA N4-METHYLCYTIDINE METHYLTRANSFERASE"/>
    <property type="match status" value="1"/>
</dbReference>
<name>A0A0Q4BA79_9BACT</name>
<evidence type="ECO:0000256" key="1">
    <source>
        <dbReference type="ARBA" id="ARBA00010396"/>
    </source>
</evidence>
<dbReference type="Gene3D" id="3.40.50.150">
    <property type="entry name" value="Vaccinia Virus protein VP39"/>
    <property type="match status" value="1"/>
</dbReference>